<feature type="transmembrane region" description="Helical" evidence="1">
    <location>
        <begin position="42"/>
        <end position="62"/>
    </location>
</feature>
<name>A0A2P4ZNE6_9HYPO</name>
<dbReference type="GeneID" id="36347574"/>
<protein>
    <submittedName>
        <fullName evidence="2">Uncharacterized protein</fullName>
    </submittedName>
</protein>
<dbReference type="Proteomes" id="UP000054821">
    <property type="component" value="Unassembled WGS sequence"/>
</dbReference>
<organism evidence="2 3">
    <name type="scientific">Trichoderma gamsii</name>
    <dbReference type="NCBI Taxonomy" id="398673"/>
    <lineage>
        <taxon>Eukaryota</taxon>
        <taxon>Fungi</taxon>
        <taxon>Dikarya</taxon>
        <taxon>Ascomycota</taxon>
        <taxon>Pezizomycotina</taxon>
        <taxon>Sordariomycetes</taxon>
        <taxon>Hypocreomycetidae</taxon>
        <taxon>Hypocreales</taxon>
        <taxon>Hypocreaceae</taxon>
        <taxon>Trichoderma</taxon>
    </lineage>
</organism>
<comment type="caution">
    <text evidence="2">The sequence shown here is derived from an EMBL/GenBank/DDBJ whole genome shotgun (WGS) entry which is preliminary data.</text>
</comment>
<keyword evidence="1" id="KW-0812">Transmembrane</keyword>
<proteinExistence type="predicted"/>
<keyword evidence="1" id="KW-1133">Transmembrane helix</keyword>
<accession>A0A2P4ZNE6</accession>
<evidence type="ECO:0000256" key="1">
    <source>
        <dbReference type="SAM" id="Phobius"/>
    </source>
</evidence>
<reference evidence="2 3" key="1">
    <citation type="journal article" date="2016" name="Genome Announc.">
        <title>Draft Whole-Genome Sequence of Trichoderma gamsii T6085, a Promising Biocontrol Agent of Fusarium Head Blight on Wheat.</title>
        <authorList>
            <person name="Baroncelli R."/>
            <person name="Zapparata A."/>
            <person name="Piaggeschi G."/>
            <person name="Sarrocco S."/>
            <person name="Vannacci G."/>
        </authorList>
    </citation>
    <scope>NUCLEOTIDE SEQUENCE [LARGE SCALE GENOMIC DNA]</scope>
    <source>
        <strain evidence="2 3">T6085</strain>
    </source>
</reference>
<keyword evidence="3" id="KW-1185">Reference proteome</keyword>
<keyword evidence="1" id="KW-0472">Membrane</keyword>
<dbReference type="AlphaFoldDB" id="A0A2P4ZNE6"/>
<dbReference type="RefSeq" id="XP_024405639.1">
    <property type="nucleotide sequence ID" value="XM_024549606.1"/>
</dbReference>
<evidence type="ECO:0000313" key="3">
    <source>
        <dbReference type="Proteomes" id="UP000054821"/>
    </source>
</evidence>
<evidence type="ECO:0000313" key="2">
    <source>
        <dbReference type="EMBL" id="PON25819.1"/>
    </source>
</evidence>
<gene>
    <name evidence="2" type="ORF">TGAM01_v205256</name>
</gene>
<dbReference type="EMBL" id="JPDN02000016">
    <property type="protein sequence ID" value="PON25819.1"/>
    <property type="molecule type" value="Genomic_DNA"/>
</dbReference>
<sequence>MKTGGLPSNEQHLGYQILSLIRLKETHNKYSSDYSVLHTTHYFLLVHLLCSLSLAVLVFCTAPSLRMAIHYTPHYPTARSAKQGTASLAAVQLP</sequence>